<feature type="compositionally biased region" description="Polar residues" evidence="6">
    <location>
        <begin position="155"/>
        <end position="185"/>
    </location>
</feature>
<proteinExistence type="inferred from homology"/>
<dbReference type="CDD" id="cd16273">
    <property type="entry name" value="SNM1A-1C-like_MBL-fold"/>
    <property type="match status" value="1"/>
</dbReference>
<dbReference type="GO" id="GO:0035312">
    <property type="term" value="F:5'-3' DNA exonuclease activity"/>
    <property type="evidence" value="ECO:0007669"/>
    <property type="project" value="TreeGrafter"/>
</dbReference>
<dbReference type="Pfam" id="PF07522">
    <property type="entry name" value="DRMBL"/>
    <property type="match status" value="1"/>
</dbReference>
<gene>
    <name evidence="8" type="ORF">AO440_002379</name>
</gene>
<dbReference type="GO" id="GO:0003684">
    <property type="term" value="F:damaged DNA binding"/>
    <property type="evidence" value="ECO:0007669"/>
    <property type="project" value="EnsemblFungi"/>
</dbReference>
<evidence type="ECO:0000256" key="1">
    <source>
        <dbReference type="ARBA" id="ARBA00004123"/>
    </source>
</evidence>
<evidence type="ECO:0000256" key="6">
    <source>
        <dbReference type="SAM" id="MobiDB-lite"/>
    </source>
</evidence>
<dbReference type="PANTHER" id="PTHR23240:SF6">
    <property type="entry name" value="DNA CROSS-LINK REPAIR 1A PROTEIN"/>
    <property type="match status" value="1"/>
</dbReference>
<comment type="subcellular location">
    <subcellularLocation>
        <location evidence="1">Nucleus</location>
    </subcellularLocation>
</comment>
<evidence type="ECO:0000259" key="7">
    <source>
        <dbReference type="Pfam" id="PF07522"/>
    </source>
</evidence>
<evidence type="ECO:0000256" key="3">
    <source>
        <dbReference type="ARBA" id="ARBA00022763"/>
    </source>
</evidence>
<dbReference type="InterPro" id="IPR036866">
    <property type="entry name" value="RibonucZ/Hydroxyglut_hydro"/>
</dbReference>
<keyword evidence="5" id="KW-0539">Nucleus</keyword>
<keyword evidence="4" id="KW-0234">DNA repair</keyword>
<feature type="region of interest" description="Disordered" evidence="6">
    <location>
        <begin position="155"/>
        <end position="194"/>
    </location>
</feature>
<dbReference type="SUPFAM" id="SSF56281">
    <property type="entry name" value="Metallo-hydrolase/oxidoreductase"/>
    <property type="match status" value="1"/>
</dbReference>
<dbReference type="Gene3D" id="3.60.15.10">
    <property type="entry name" value="Ribonuclease Z/Hydroxyacylglutathione hydrolase-like"/>
    <property type="match status" value="1"/>
</dbReference>
<dbReference type="VEuPathDB" id="FungiDB:CAGL0I00880g"/>
<dbReference type="GO" id="GO:0006303">
    <property type="term" value="P:double-strand break repair via nonhomologous end joining"/>
    <property type="evidence" value="ECO:0007669"/>
    <property type="project" value="TreeGrafter"/>
</dbReference>
<dbReference type="GO" id="GO:0036297">
    <property type="term" value="P:interstrand cross-link repair"/>
    <property type="evidence" value="ECO:0007669"/>
    <property type="project" value="EnsemblFungi"/>
</dbReference>
<dbReference type="GO" id="GO:0005634">
    <property type="term" value="C:nucleus"/>
    <property type="evidence" value="ECO:0007669"/>
    <property type="project" value="UniProtKB-SubCell"/>
</dbReference>
<dbReference type="Gene3D" id="3.40.50.12650">
    <property type="match status" value="1"/>
</dbReference>
<dbReference type="VEuPathDB" id="FungiDB:B1J91_I00880g"/>
<feature type="region of interest" description="Disordered" evidence="6">
    <location>
        <begin position="262"/>
        <end position="282"/>
    </location>
</feature>
<dbReference type="VEuPathDB" id="FungiDB:GVI51_I00693"/>
<sequence length="736" mass="85378">MSKRRSLLEVNQRELLQRTRGVENGRIRYRSSKRIHVQEQTKKQRTLTEFNIPTTSVLTVKNKRPISERVTESIELLSDEESLNGTDKNIQAFYTQETNTIVIDVEDGDSSISTECNMVDKSEVYDGCSKSLNLSNTKPSQRECYNDDHLKIKSSTGSINRGHNLKTSNSNSEKGETKTPNTSLMKTDHSDRDIKNIPQRNITTKPILECPICSKNLTGMELFQREAHCDNCFEQKPLSNFIEGRSAMVCQSKKIQTHLESTVEKEVGDKPNPISKSKNPRRNRIPESFKILTFTSGYQIIVDGFTYPLKEDNKIKDFFLSHFHSDHYIGLKKSWTSGNLYSSPVTYELLKYRYTPKRKTNEDNENITNCLKALKPYNRVWLTDTISVTTLDANHCPGASLFLFEEWDSMKTGILKTILHTGDFRSDDKLIEEVLKYTNRREIDEIYLDTTYLLSTFTFPAQEELLNMVARFIETINNPNFRQSFFGDKQKSIFHFMSLPSSIDKKSEIPMLYLVGTYSIGKEKLAIKIAETLNTKIYVQSNSIKRKMVSIYWDQCFDNSLLTDDPSESQIHLVSLKVLRDFNAIDNYLKTIKELTGNKIKYDNVFGFIPTGWTFGNRYKKDFQYDGELSYDDNFKLRVKYCMDLLKQDEARPTQNFADVSSLEWLRMQYKPRERYQIFRVPYSEHSSFRELLKFCISVPSKNIISTVNVDNGVNSAETSEWFKAFKYIRNKLSNN</sequence>
<reference evidence="8 9" key="1">
    <citation type="submission" date="2015-10" db="EMBL/GenBank/DDBJ databases">
        <title>Draft genomes sequences of Candida glabrata isolates 1A, 1B, 2A, 2B, 3A and 3B.</title>
        <authorList>
            <person name="Haavelsrud O.E."/>
            <person name="Gaustad P."/>
        </authorList>
    </citation>
    <scope>NUCLEOTIDE SEQUENCE [LARGE SCALE GENOMIC DNA]</scope>
    <source>
        <strain evidence="8">910700640</strain>
    </source>
</reference>
<evidence type="ECO:0000256" key="5">
    <source>
        <dbReference type="ARBA" id="ARBA00023242"/>
    </source>
</evidence>
<dbReference type="EMBL" id="LLZZ01000112">
    <property type="protein sequence ID" value="KTB05642.1"/>
    <property type="molecule type" value="Genomic_DNA"/>
</dbReference>
<dbReference type="Proteomes" id="UP000054886">
    <property type="component" value="Unassembled WGS sequence"/>
</dbReference>
<protein>
    <submittedName>
        <fullName evidence="8">DNA cross-link repair protein PSO2/SNM1</fullName>
    </submittedName>
</protein>
<comment type="similarity">
    <text evidence="2">Belongs to the DNA repair metallo-beta-lactamase (DRMBL) family.</text>
</comment>
<dbReference type="GO" id="GO:0005759">
    <property type="term" value="C:mitochondrial matrix"/>
    <property type="evidence" value="ECO:0007669"/>
    <property type="project" value="EnsemblFungi"/>
</dbReference>
<accession>A0A0W0DMY0</accession>
<dbReference type="PANTHER" id="PTHR23240">
    <property type="entry name" value="DNA CROSS-LINK REPAIR PROTEIN PSO2/SNM1-RELATED"/>
    <property type="match status" value="1"/>
</dbReference>
<evidence type="ECO:0000313" key="8">
    <source>
        <dbReference type="EMBL" id="KTB05642.1"/>
    </source>
</evidence>
<evidence type="ECO:0000313" key="9">
    <source>
        <dbReference type="Proteomes" id="UP000054886"/>
    </source>
</evidence>
<comment type="caution">
    <text evidence="8">The sequence shown here is derived from an EMBL/GenBank/DDBJ whole genome shotgun (WGS) entry which is preliminary data.</text>
</comment>
<feature type="domain" description="DNA repair metallo-beta-lactamase" evidence="7">
    <location>
        <begin position="557"/>
        <end position="711"/>
    </location>
</feature>
<evidence type="ECO:0000256" key="2">
    <source>
        <dbReference type="ARBA" id="ARBA00010304"/>
    </source>
</evidence>
<keyword evidence="3" id="KW-0227">DNA damage</keyword>
<name>A0A0W0DMY0_CANGB</name>
<dbReference type="AlphaFoldDB" id="A0A0W0DMY0"/>
<organism evidence="8 9">
    <name type="scientific">Candida glabrata</name>
    <name type="common">Yeast</name>
    <name type="synonym">Torulopsis glabrata</name>
    <dbReference type="NCBI Taxonomy" id="5478"/>
    <lineage>
        <taxon>Eukaryota</taxon>
        <taxon>Fungi</taxon>
        <taxon>Dikarya</taxon>
        <taxon>Ascomycota</taxon>
        <taxon>Saccharomycotina</taxon>
        <taxon>Saccharomycetes</taxon>
        <taxon>Saccharomycetales</taxon>
        <taxon>Saccharomycetaceae</taxon>
        <taxon>Nakaseomyces</taxon>
    </lineage>
</organism>
<evidence type="ECO:0000256" key="4">
    <source>
        <dbReference type="ARBA" id="ARBA00023204"/>
    </source>
</evidence>
<dbReference type="InterPro" id="IPR011084">
    <property type="entry name" value="DRMBL"/>
</dbReference>
<dbReference type="VEuPathDB" id="FungiDB:GWK60_L00693"/>